<feature type="region of interest" description="Disordered" evidence="3">
    <location>
        <begin position="1"/>
        <end position="356"/>
    </location>
</feature>
<evidence type="ECO:0000313" key="7">
    <source>
        <dbReference type="Proteomes" id="UP000677803"/>
    </source>
</evidence>
<feature type="compositionally biased region" description="Low complexity" evidence="3">
    <location>
        <begin position="835"/>
        <end position="844"/>
    </location>
</feature>
<dbReference type="SMART" id="SM00228">
    <property type="entry name" value="PDZ"/>
    <property type="match status" value="1"/>
</dbReference>
<feature type="region of interest" description="Disordered" evidence="3">
    <location>
        <begin position="756"/>
        <end position="1078"/>
    </location>
</feature>
<evidence type="ECO:0000256" key="3">
    <source>
        <dbReference type="SAM" id="MobiDB-lite"/>
    </source>
</evidence>
<dbReference type="PANTHER" id="PTHR12157:SF15">
    <property type="entry name" value="REGULATING SYNAPTIC MEMBRANE EXOCYTOSIS PROTEIN 2"/>
    <property type="match status" value="1"/>
</dbReference>
<dbReference type="InterPro" id="IPR039032">
    <property type="entry name" value="Rim-like"/>
</dbReference>
<feature type="domain" description="C2" evidence="4">
    <location>
        <begin position="567"/>
        <end position="690"/>
    </location>
</feature>
<feature type="compositionally biased region" description="Basic residues" evidence="3">
    <location>
        <begin position="10"/>
        <end position="21"/>
    </location>
</feature>
<dbReference type="GO" id="GO:0031267">
    <property type="term" value="F:small GTPase binding"/>
    <property type="evidence" value="ECO:0007669"/>
    <property type="project" value="InterPro"/>
</dbReference>
<feature type="compositionally biased region" description="Basic and acidic residues" evidence="3">
    <location>
        <begin position="906"/>
        <end position="915"/>
    </location>
</feature>
<comment type="caution">
    <text evidence="6">The sequence shown here is derived from an EMBL/GenBank/DDBJ whole genome shotgun (WGS) entry which is preliminary data.</text>
</comment>
<dbReference type="GO" id="GO:2000300">
    <property type="term" value="P:regulation of synaptic vesicle exocytosis"/>
    <property type="evidence" value="ECO:0007669"/>
    <property type="project" value="TreeGrafter"/>
</dbReference>
<evidence type="ECO:0000313" key="6">
    <source>
        <dbReference type="EMBL" id="CAG6016021.1"/>
    </source>
</evidence>
<proteinExistence type="predicted"/>
<dbReference type="AlphaFoldDB" id="A0A8S4BZD9"/>
<dbReference type="InterPro" id="IPR036034">
    <property type="entry name" value="PDZ_sf"/>
</dbReference>
<evidence type="ECO:0000259" key="5">
    <source>
        <dbReference type="PROSITE" id="PS50106"/>
    </source>
</evidence>
<feature type="compositionally biased region" description="Basic residues" evidence="3">
    <location>
        <begin position="321"/>
        <end position="330"/>
    </location>
</feature>
<feature type="compositionally biased region" description="Low complexity" evidence="3">
    <location>
        <begin position="958"/>
        <end position="976"/>
    </location>
</feature>
<dbReference type="SUPFAM" id="SSF50156">
    <property type="entry name" value="PDZ domain-like"/>
    <property type="match status" value="1"/>
</dbReference>
<feature type="compositionally biased region" description="Low complexity" evidence="3">
    <location>
        <begin position="866"/>
        <end position="875"/>
    </location>
</feature>
<dbReference type="SMART" id="SM00239">
    <property type="entry name" value="C2"/>
    <property type="match status" value="1"/>
</dbReference>
<feature type="compositionally biased region" description="Polar residues" evidence="3">
    <location>
        <begin position="52"/>
        <end position="64"/>
    </location>
</feature>
<feature type="region of interest" description="Disordered" evidence="3">
    <location>
        <begin position="699"/>
        <end position="736"/>
    </location>
</feature>
<dbReference type="GO" id="GO:0048167">
    <property type="term" value="P:regulation of synaptic plasticity"/>
    <property type="evidence" value="ECO:0007669"/>
    <property type="project" value="TreeGrafter"/>
</dbReference>
<reference evidence="6" key="1">
    <citation type="submission" date="2021-05" db="EMBL/GenBank/DDBJ databases">
        <authorList>
            <person name="Tigano A."/>
        </authorList>
    </citation>
    <scope>NUCLEOTIDE SEQUENCE</scope>
</reference>
<dbReference type="GO" id="GO:0048788">
    <property type="term" value="C:cytoskeleton of presynaptic active zone"/>
    <property type="evidence" value="ECO:0007669"/>
    <property type="project" value="TreeGrafter"/>
</dbReference>
<sequence>MATKAQPSTSRHRGMFSHARHVSPSVSRSKSQRQPLTPARDACSTFLLTLKRSPSASRDPNQAYDQREGGEHPQYAPTDGSMPRSPSDYGDRDPRRAPRGPQMYPDVDSVQMGYRDRRGPGRWHSQEYPLDQELDGPPSEYDLQRQRQEEFQTRYRSDPNLARYPVKPQPYEEQMRMHAEVGRLRHERRHSDVSLAYTEQDDPGPIRLSRQHLTERRPPMGGHRSYSVDRSSPGPMGPGLSHRTSNHSPPTPHRSPVLGDRTGDLRRGDMGVGGDPMRRQQHHLDPNSAVRKTKREKMESMLRNDSLSSDQSESVRPPPPKPHKTKKGGKMRQVSLSSSEEELATTPEYTSCEDVEIESESVSEKGDLDGHWWDHASWHSSEASPMSLHPVTWQPSKDGDRLIGRILLNKRMKDGSVPRDSGALLGLKVVGGKMTESGRLCAFITKVRKGSLADTVGHLRPGDQVLEWNGRLLQGATFKEVYNIILESKPEPQVELVVSRPIGDIPRIPDSTHAQLESSSSSFESQKMDRPSISVTSPMSPSMLRDAPQYLSGQLSSQSLSRRTTPFPPRVQVKLWYDKVGHQLIVTILGAKDLPPREDGRPRNPYVKIYFLPDRSDKSKRRTKTVKKSLEPKWNQTFMYSPVHRREFRERMLEITLWDQARVREEESEFLGEILIELETALLDDEPHWYKLQTHDVSSLPLPRASPNAQRRQLHGESPTRRLQRSQRISDSEISDYDCEDGVGVITDYRPNGRDFQSSTLSVPEQVMSSNHCSRSADINRARSRSPSVPPPSRNHGAMDRHEYHNRSRSADQRPTIERLTSRSRSTERPHDSSLMRSMPSLPSGRSAPPSPAMTRAHPRSGSVQTSPTSTPMSSRRGRQLPQLPPTGKDRKDGEEGTEPCEGMDMEERTREMKLKMNKYKQGAGSDSRLEQDYHKRSGRDPQGSDNLSAKSSDSDVSDVSAVSRTSSASRFSSTSYMSVQSERPQGNRKIRQMGSSGGVNMTKSTSISGDMCNLEKTDGSQSDTAVGTVGTDDKKRRSSIGAKMQAMVGMSRKSRSTSQLSQTGDRDPGKSSLFFLL</sequence>
<dbReference type="Gene3D" id="2.60.40.150">
    <property type="entry name" value="C2 domain"/>
    <property type="match status" value="1"/>
</dbReference>
<feature type="compositionally biased region" description="Polar residues" evidence="3">
    <location>
        <begin position="999"/>
        <end position="1009"/>
    </location>
</feature>
<dbReference type="FunFam" id="2.60.40.150:FF:000003">
    <property type="entry name" value="Regulating synaptic membrane exocytosis protein 2"/>
    <property type="match status" value="1"/>
</dbReference>
<feature type="compositionally biased region" description="Basic and acidic residues" evidence="3">
    <location>
        <begin position="797"/>
        <end position="834"/>
    </location>
</feature>
<dbReference type="PANTHER" id="PTHR12157">
    <property type="entry name" value="REGULATING SYNAPTIC MEMBRANE EXOCYTOSIS PROTEIN"/>
    <property type="match status" value="1"/>
</dbReference>
<dbReference type="OrthoDB" id="420032at2759"/>
<feature type="domain" description="PDZ" evidence="5">
    <location>
        <begin position="405"/>
        <end position="500"/>
    </location>
</feature>
<dbReference type="CDD" id="cd06714">
    <property type="entry name" value="PDZ_RIM-like"/>
    <property type="match status" value="1"/>
</dbReference>
<dbReference type="Proteomes" id="UP000677803">
    <property type="component" value="Unassembled WGS sequence"/>
</dbReference>
<dbReference type="InterPro" id="IPR000008">
    <property type="entry name" value="C2_dom"/>
</dbReference>
<evidence type="ECO:0000256" key="1">
    <source>
        <dbReference type="ARBA" id="ARBA00023018"/>
    </source>
</evidence>
<feature type="compositionally biased region" description="Polar residues" evidence="3">
    <location>
        <begin position="756"/>
        <end position="774"/>
    </location>
</feature>
<keyword evidence="7" id="KW-1185">Reference proteome</keyword>
<evidence type="ECO:0000256" key="2">
    <source>
        <dbReference type="ARBA" id="ARBA00034103"/>
    </source>
</evidence>
<feature type="compositionally biased region" description="Basic and acidic residues" evidence="3">
    <location>
        <begin position="142"/>
        <end position="157"/>
    </location>
</feature>
<dbReference type="InterPro" id="IPR035892">
    <property type="entry name" value="C2_domain_sf"/>
</dbReference>
<comment type="subcellular location">
    <subcellularLocation>
        <location evidence="2">Synapse</location>
    </subcellularLocation>
</comment>
<name>A0A8S4BZD9_9TELE</name>
<organism evidence="6 7">
    <name type="scientific">Menidia menidia</name>
    <name type="common">Atlantic silverside</name>
    <dbReference type="NCBI Taxonomy" id="238744"/>
    <lineage>
        <taxon>Eukaryota</taxon>
        <taxon>Metazoa</taxon>
        <taxon>Chordata</taxon>
        <taxon>Craniata</taxon>
        <taxon>Vertebrata</taxon>
        <taxon>Euteleostomi</taxon>
        <taxon>Actinopterygii</taxon>
        <taxon>Neopterygii</taxon>
        <taxon>Teleostei</taxon>
        <taxon>Neoteleostei</taxon>
        <taxon>Acanthomorphata</taxon>
        <taxon>Ovalentaria</taxon>
        <taxon>Atherinomorphae</taxon>
        <taxon>Atheriniformes</taxon>
        <taxon>Atherinopsidae</taxon>
        <taxon>Menidiinae</taxon>
        <taxon>Menidia</taxon>
    </lineage>
</organism>
<evidence type="ECO:0000259" key="4">
    <source>
        <dbReference type="PROSITE" id="PS50004"/>
    </source>
</evidence>
<dbReference type="GO" id="GO:0042391">
    <property type="term" value="P:regulation of membrane potential"/>
    <property type="evidence" value="ECO:0007669"/>
    <property type="project" value="TreeGrafter"/>
</dbReference>
<protein>
    <submittedName>
        <fullName evidence="6">(Atlantic silverside) hypothetical protein</fullName>
    </submittedName>
</protein>
<feature type="compositionally biased region" description="Acidic residues" evidence="3">
    <location>
        <begin position="896"/>
        <end position="905"/>
    </location>
</feature>
<dbReference type="Gene3D" id="2.30.42.10">
    <property type="match status" value="1"/>
</dbReference>
<dbReference type="CDD" id="cd04031">
    <property type="entry name" value="C2A_RIM1alpha"/>
    <property type="match status" value="1"/>
</dbReference>
<feature type="region of interest" description="Disordered" evidence="3">
    <location>
        <begin position="507"/>
        <end position="546"/>
    </location>
</feature>
<dbReference type="Pfam" id="PF00168">
    <property type="entry name" value="C2"/>
    <property type="match status" value="1"/>
</dbReference>
<dbReference type="FunFam" id="2.30.42.10:FF:000003">
    <property type="entry name" value="Regulating synaptic membrane exocytosis protein 1, putative"/>
    <property type="match status" value="1"/>
</dbReference>
<feature type="compositionally biased region" description="Polar residues" evidence="3">
    <location>
        <begin position="303"/>
        <end position="314"/>
    </location>
</feature>
<feature type="compositionally biased region" description="Basic and acidic residues" evidence="3">
    <location>
        <begin position="276"/>
        <end position="285"/>
    </location>
</feature>
<keyword evidence="1" id="KW-0770">Synapse</keyword>
<feature type="compositionally biased region" description="Polar residues" evidence="3">
    <location>
        <begin position="24"/>
        <end position="35"/>
    </location>
</feature>
<dbReference type="Pfam" id="PF00595">
    <property type="entry name" value="PDZ"/>
    <property type="match status" value="1"/>
</dbReference>
<feature type="compositionally biased region" description="Basic and acidic residues" evidence="3">
    <location>
        <begin position="928"/>
        <end position="940"/>
    </location>
</feature>
<dbReference type="EMBL" id="CAJRST010038888">
    <property type="protein sequence ID" value="CAG6016021.1"/>
    <property type="molecule type" value="Genomic_DNA"/>
</dbReference>
<dbReference type="GO" id="GO:0048791">
    <property type="term" value="P:calcium ion-regulated exocytosis of neurotransmitter"/>
    <property type="evidence" value="ECO:0007669"/>
    <property type="project" value="TreeGrafter"/>
</dbReference>
<accession>A0A8S4BZD9</accession>
<dbReference type="GO" id="GO:0042734">
    <property type="term" value="C:presynaptic membrane"/>
    <property type="evidence" value="ECO:0007669"/>
    <property type="project" value="TreeGrafter"/>
</dbReference>
<gene>
    <name evidence="6" type="ORF">MMEN_LOCUS19987</name>
</gene>
<dbReference type="SUPFAM" id="SSF49562">
    <property type="entry name" value="C2 domain (Calcium/lipid-binding domain, CaLB)"/>
    <property type="match status" value="1"/>
</dbReference>
<dbReference type="PROSITE" id="PS50106">
    <property type="entry name" value="PDZ"/>
    <property type="match status" value="1"/>
</dbReference>
<dbReference type="GO" id="GO:0050806">
    <property type="term" value="P:positive regulation of synaptic transmission"/>
    <property type="evidence" value="ECO:0007669"/>
    <property type="project" value="TreeGrafter"/>
</dbReference>
<dbReference type="PROSITE" id="PS50004">
    <property type="entry name" value="C2"/>
    <property type="match status" value="1"/>
</dbReference>
<dbReference type="InterPro" id="IPR001478">
    <property type="entry name" value="PDZ"/>
</dbReference>
<feature type="compositionally biased region" description="Basic and acidic residues" evidence="3">
    <location>
        <begin position="173"/>
        <end position="192"/>
    </location>
</feature>
<dbReference type="GO" id="GO:0044325">
    <property type="term" value="F:transmembrane transporter binding"/>
    <property type="evidence" value="ECO:0007669"/>
    <property type="project" value="TreeGrafter"/>
</dbReference>